<gene>
    <name evidence="1" type="ORF">HYN04_02605</name>
</gene>
<accession>A0A2Z3HVE8</accession>
<dbReference type="Proteomes" id="UP000247763">
    <property type="component" value="Chromosome"/>
</dbReference>
<dbReference type="KEGG" id="phb:HYN04_02605"/>
<protein>
    <submittedName>
        <fullName evidence="1">Uncharacterized protein</fullName>
    </submittedName>
</protein>
<evidence type="ECO:0000313" key="1">
    <source>
        <dbReference type="EMBL" id="AWM76749.1"/>
    </source>
</evidence>
<dbReference type="OrthoDB" id="7596780at2"/>
<reference evidence="2" key="1">
    <citation type="submission" date="2018-05" db="EMBL/GenBank/DDBJ databases">
        <title>Genome sequencing of Phenylobacterium sp. HYN0004.</title>
        <authorList>
            <person name="Yi H."/>
            <person name="Baek C."/>
        </authorList>
    </citation>
    <scope>NUCLEOTIDE SEQUENCE [LARGE SCALE GENOMIC DNA]</scope>
    <source>
        <strain evidence="2">HYN0004</strain>
    </source>
</reference>
<keyword evidence="2" id="KW-1185">Reference proteome</keyword>
<sequence>MVVDRAQVEEVRRQAFGFSLPSLAFLAPSGQGRAEDAEPIRQVETSVTAARMSRDGKWVLSLENGSTWRQTDTERVGREPRPGSKVVIRSAALGSYLMSVDGQRSFRARREE</sequence>
<proteinExistence type="predicted"/>
<dbReference type="EMBL" id="CP029479">
    <property type="protein sequence ID" value="AWM76749.1"/>
    <property type="molecule type" value="Genomic_DNA"/>
</dbReference>
<name>A0A2Z3HVE8_9CAUL</name>
<evidence type="ECO:0000313" key="2">
    <source>
        <dbReference type="Proteomes" id="UP000247763"/>
    </source>
</evidence>
<dbReference type="AlphaFoldDB" id="A0A2Z3HVE8"/>
<organism evidence="1 2">
    <name type="scientific">Phenylobacterium parvum</name>
    <dbReference type="NCBI Taxonomy" id="2201350"/>
    <lineage>
        <taxon>Bacteria</taxon>
        <taxon>Pseudomonadati</taxon>
        <taxon>Pseudomonadota</taxon>
        <taxon>Alphaproteobacteria</taxon>
        <taxon>Caulobacterales</taxon>
        <taxon>Caulobacteraceae</taxon>
        <taxon>Phenylobacterium</taxon>
    </lineage>
</organism>